<dbReference type="RefSeq" id="WP_138152589.1">
    <property type="nucleotide sequence ID" value="NZ_VANU01000003.1"/>
</dbReference>
<protein>
    <submittedName>
        <fullName evidence="6">Patatin</fullName>
    </submittedName>
</protein>
<accession>A0A5R8Y2H9</accession>
<dbReference type="PANTHER" id="PTHR14226:SF78">
    <property type="entry name" value="SLR0060 PROTEIN"/>
    <property type="match status" value="1"/>
</dbReference>
<dbReference type="Gene3D" id="3.40.1090.10">
    <property type="entry name" value="Cytosolic phospholipase A2 catalytic domain"/>
    <property type="match status" value="2"/>
</dbReference>
<feature type="short sequence motif" description="GXSXG" evidence="4">
    <location>
        <begin position="38"/>
        <end position="42"/>
    </location>
</feature>
<dbReference type="InterPro" id="IPR002641">
    <property type="entry name" value="PNPLA_dom"/>
</dbReference>
<comment type="caution">
    <text evidence="6">The sequence shown here is derived from an EMBL/GenBank/DDBJ whole genome shotgun (WGS) entry which is preliminary data.</text>
</comment>
<evidence type="ECO:0000256" key="1">
    <source>
        <dbReference type="ARBA" id="ARBA00022801"/>
    </source>
</evidence>
<evidence type="ECO:0000256" key="3">
    <source>
        <dbReference type="ARBA" id="ARBA00023098"/>
    </source>
</evidence>
<feature type="short sequence motif" description="DGA/G" evidence="4">
    <location>
        <begin position="152"/>
        <end position="154"/>
    </location>
</feature>
<dbReference type="PANTHER" id="PTHR14226">
    <property type="entry name" value="NEUROPATHY TARGET ESTERASE/SWISS CHEESE D.MELANOGASTER"/>
    <property type="match status" value="1"/>
</dbReference>
<dbReference type="InterPro" id="IPR050301">
    <property type="entry name" value="NTE"/>
</dbReference>
<name>A0A5R8Y2H9_9BACT</name>
<keyword evidence="1 4" id="KW-0378">Hydrolase</keyword>
<dbReference type="Pfam" id="PF01734">
    <property type="entry name" value="Patatin"/>
    <property type="match status" value="1"/>
</dbReference>
<dbReference type="GO" id="GO:0016042">
    <property type="term" value="P:lipid catabolic process"/>
    <property type="evidence" value="ECO:0007669"/>
    <property type="project" value="UniProtKB-UniRule"/>
</dbReference>
<keyword evidence="7" id="KW-1185">Reference proteome</keyword>
<dbReference type="EMBL" id="VANU01000003">
    <property type="protein sequence ID" value="TLP38594.1"/>
    <property type="molecule type" value="Genomic_DNA"/>
</dbReference>
<gene>
    <name evidence="6" type="ORF">FDK22_09035</name>
</gene>
<organism evidence="6 7">
    <name type="scientific">Arcobacter arenosus</name>
    <dbReference type="NCBI Taxonomy" id="2576037"/>
    <lineage>
        <taxon>Bacteria</taxon>
        <taxon>Pseudomonadati</taxon>
        <taxon>Campylobacterota</taxon>
        <taxon>Epsilonproteobacteria</taxon>
        <taxon>Campylobacterales</taxon>
        <taxon>Arcobacteraceae</taxon>
        <taxon>Arcobacter</taxon>
    </lineage>
</organism>
<keyword evidence="3 4" id="KW-0443">Lipid metabolism</keyword>
<keyword evidence="2 4" id="KW-0442">Lipid degradation</keyword>
<dbReference type="GO" id="GO:0016787">
    <property type="term" value="F:hydrolase activity"/>
    <property type="evidence" value="ECO:0007669"/>
    <property type="project" value="UniProtKB-UniRule"/>
</dbReference>
<dbReference type="InterPro" id="IPR016035">
    <property type="entry name" value="Acyl_Trfase/lysoPLipase"/>
</dbReference>
<comment type="caution">
    <text evidence="4">Lacks conserved residue(s) required for the propagation of feature annotation.</text>
</comment>
<evidence type="ECO:0000256" key="4">
    <source>
        <dbReference type="PROSITE-ProRule" id="PRU01161"/>
    </source>
</evidence>
<proteinExistence type="predicted"/>
<evidence type="ECO:0000313" key="7">
    <source>
        <dbReference type="Proteomes" id="UP000308901"/>
    </source>
</evidence>
<feature type="active site" description="Nucleophile" evidence="4">
    <location>
        <position position="40"/>
    </location>
</feature>
<dbReference type="PROSITE" id="PS51635">
    <property type="entry name" value="PNPLA"/>
    <property type="match status" value="1"/>
</dbReference>
<dbReference type="SUPFAM" id="SSF52151">
    <property type="entry name" value="FabD/lysophospholipase-like"/>
    <property type="match status" value="1"/>
</dbReference>
<dbReference type="AlphaFoldDB" id="A0A5R8Y2H9"/>
<evidence type="ECO:0000256" key="2">
    <source>
        <dbReference type="ARBA" id="ARBA00022963"/>
    </source>
</evidence>
<dbReference type="OrthoDB" id="5290098at2"/>
<feature type="domain" description="PNPLA" evidence="5">
    <location>
        <begin position="7"/>
        <end position="165"/>
    </location>
</feature>
<sequence>MEKKFAISLGGGAARGAFHLGVLHFMEENNIQIDAYSGSSIGAIISASHASGVKAKEQLKIFSSKELKSVLKFNYFKNGLLKIERENKILNDLLPISNLEEMPKKVYVTAYDLKKRQLHYFDKGDSHILCMASSALIPLFKPISYENMYLIDGGLFDCLPIKVFEKQEYEVFAIDLFPKSHKKIKKLSFNPIRYIKKGLFTQLYENHSHSILNANTYLGSYEIRDYSMFTFKELNNCFNFGYKEAKKIFLSNKSTLKV</sequence>
<dbReference type="Proteomes" id="UP000308901">
    <property type="component" value="Unassembled WGS sequence"/>
</dbReference>
<reference evidence="6 7" key="1">
    <citation type="submission" date="2019-05" db="EMBL/GenBank/DDBJ databases">
        <title>Arcobacter sp. nov., isolated from sea sediment.</title>
        <authorList>
            <person name="Kim W."/>
        </authorList>
    </citation>
    <scope>NUCLEOTIDE SEQUENCE [LARGE SCALE GENOMIC DNA]</scope>
    <source>
        <strain evidence="6 7">CAU 1517</strain>
    </source>
</reference>
<evidence type="ECO:0000259" key="5">
    <source>
        <dbReference type="PROSITE" id="PS51635"/>
    </source>
</evidence>
<feature type="active site" description="Proton acceptor" evidence="4">
    <location>
        <position position="152"/>
    </location>
</feature>
<evidence type="ECO:0000313" key="6">
    <source>
        <dbReference type="EMBL" id="TLP38594.1"/>
    </source>
</evidence>